<evidence type="ECO:0000256" key="1">
    <source>
        <dbReference type="ARBA" id="ARBA00006525"/>
    </source>
</evidence>
<dbReference type="SUPFAM" id="SSF47781">
    <property type="entry name" value="RuvA domain 2-like"/>
    <property type="match status" value="1"/>
</dbReference>
<gene>
    <name evidence="4" type="ordered locus">Caka_1831</name>
</gene>
<dbReference type="InterPro" id="IPR057666">
    <property type="entry name" value="DrpA_SLOG"/>
</dbReference>
<dbReference type="eggNOG" id="COG0758">
    <property type="taxonomic scope" value="Bacteria"/>
</dbReference>
<dbReference type="HOGENOM" id="CLU_029601_1_1_0"/>
<dbReference type="PANTHER" id="PTHR43022">
    <property type="entry name" value="PROTEIN SMF"/>
    <property type="match status" value="1"/>
</dbReference>
<dbReference type="PANTHER" id="PTHR43022:SF1">
    <property type="entry name" value="PROTEIN SMF"/>
    <property type="match status" value="1"/>
</dbReference>
<keyword evidence="5" id="KW-1185">Reference proteome</keyword>
<evidence type="ECO:0000313" key="4">
    <source>
        <dbReference type="EMBL" id="ADE54849.1"/>
    </source>
</evidence>
<name>D5EKA0_CORAD</name>
<evidence type="ECO:0000259" key="2">
    <source>
        <dbReference type="Pfam" id="PF02481"/>
    </source>
</evidence>
<dbReference type="Pfam" id="PF02481">
    <property type="entry name" value="DNA_processg_A"/>
    <property type="match status" value="1"/>
</dbReference>
<proteinExistence type="inferred from homology"/>
<dbReference type="InterPro" id="IPR003488">
    <property type="entry name" value="DprA"/>
</dbReference>
<dbReference type="SUPFAM" id="SSF102405">
    <property type="entry name" value="MCP/YpsA-like"/>
    <property type="match status" value="1"/>
</dbReference>
<protein>
    <submittedName>
        <fullName evidence="4">DNA protecting protein DprA</fullName>
    </submittedName>
</protein>
<comment type="similarity">
    <text evidence="1">Belongs to the DprA/Smf family.</text>
</comment>
<sequence length="373" mass="40588">MRKELSQEQALMVLNGLRKVGPVMLRRLMDEFSGDARAVLCSERKQLMKVPGVGAVAAEELLSWESNFDLEREESKLRRKGTEFITQCSPHYPEPLREIYDAPIGLYWQGGYRIDRPCVAIVGTRKSTLYGMSIARKFSEQLAKLGFCIVSGMARGTDTAAHEGALLAGGKTIAVCGCGLDIVYPPENLDLYRAIVAKGAVVSEFPFGRRADRQTFPMRNRIVAGMCEGVIVIESDKSGGSMITARFAGEQGRTVMAVPGRIDQSSAAGCHQLIRDGAIMVTSVDDVLEELRYQRPQPMEFDFVDEGAVNPTVALSPDESDLLQVFRGGSILSIDALSEQTGKPASTISAALLGLELKQLVAKRSDGCFEAIS</sequence>
<reference evidence="4 5" key="1">
    <citation type="journal article" date="2010" name="Stand. Genomic Sci.">
        <title>Complete genome sequence of Coraliomargarita akajimensis type strain (04OKA010-24).</title>
        <authorList>
            <person name="Mavromatis K."/>
            <person name="Abt B."/>
            <person name="Brambilla E."/>
            <person name="Lapidus A."/>
            <person name="Copeland A."/>
            <person name="Deshpande S."/>
            <person name="Nolan M."/>
            <person name="Lucas S."/>
            <person name="Tice H."/>
            <person name="Cheng J.F."/>
            <person name="Han C."/>
            <person name="Detter J.C."/>
            <person name="Woyke T."/>
            <person name="Goodwin L."/>
            <person name="Pitluck S."/>
            <person name="Held B."/>
            <person name="Brettin T."/>
            <person name="Tapia R."/>
            <person name="Ivanova N."/>
            <person name="Mikhailova N."/>
            <person name="Pati A."/>
            <person name="Liolios K."/>
            <person name="Chen A."/>
            <person name="Palaniappan K."/>
            <person name="Land M."/>
            <person name="Hauser L."/>
            <person name="Chang Y.J."/>
            <person name="Jeffries C.D."/>
            <person name="Rohde M."/>
            <person name="Goker M."/>
            <person name="Bristow J."/>
            <person name="Eisen J.A."/>
            <person name="Markowitz V."/>
            <person name="Hugenholtz P."/>
            <person name="Klenk H.P."/>
            <person name="Kyrpides N.C."/>
        </authorList>
    </citation>
    <scope>NUCLEOTIDE SEQUENCE [LARGE SCALE GENOMIC DNA]</scope>
    <source>
        <strain evidence="5">DSM 45221 / IAM 15411 / JCM 23193 / KCTC 12865</strain>
    </source>
</reference>
<dbReference type="GO" id="GO:0009294">
    <property type="term" value="P:DNA-mediated transformation"/>
    <property type="evidence" value="ECO:0007669"/>
    <property type="project" value="InterPro"/>
</dbReference>
<dbReference type="KEGG" id="caa:Caka_1831"/>
<feature type="domain" description="DprA winged helix" evidence="3">
    <location>
        <begin position="310"/>
        <end position="366"/>
    </location>
</feature>
<dbReference type="InterPro" id="IPR010994">
    <property type="entry name" value="RuvA_2-like"/>
</dbReference>
<dbReference type="OrthoDB" id="9785707at2"/>
<dbReference type="Gene3D" id="1.10.10.10">
    <property type="entry name" value="Winged helix-like DNA-binding domain superfamily/Winged helix DNA-binding domain"/>
    <property type="match status" value="1"/>
</dbReference>
<dbReference type="InterPro" id="IPR041614">
    <property type="entry name" value="DprA_WH"/>
</dbReference>
<feature type="domain" description="Smf/DprA SLOG" evidence="2">
    <location>
        <begin position="84"/>
        <end position="291"/>
    </location>
</feature>
<dbReference type="InterPro" id="IPR036388">
    <property type="entry name" value="WH-like_DNA-bd_sf"/>
</dbReference>
<dbReference type="STRING" id="583355.Caka_1831"/>
<dbReference type="EMBL" id="CP001998">
    <property type="protein sequence ID" value="ADE54849.1"/>
    <property type="molecule type" value="Genomic_DNA"/>
</dbReference>
<dbReference type="RefSeq" id="WP_013043571.1">
    <property type="nucleotide sequence ID" value="NC_014008.1"/>
</dbReference>
<evidence type="ECO:0000313" key="5">
    <source>
        <dbReference type="Proteomes" id="UP000000925"/>
    </source>
</evidence>
<dbReference type="NCBIfam" id="TIGR00732">
    <property type="entry name" value="dprA"/>
    <property type="match status" value="1"/>
</dbReference>
<accession>D5EKA0</accession>
<dbReference type="Proteomes" id="UP000000925">
    <property type="component" value="Chromosome"/>
</dbReference>
<organism evidence="4 5">
    <name type="scientific">Coraliomargarita akajimensis (strain DSM 45221 / IAM 15411 / JCM 23193 / KCTC 12865 / 04OKA010-24)</name>
    <dbReference type="NCBI Taxonomy" id="583355"/>
    <lineage>
        <taxon>Bacteria</taxon>
        <taxon>Pseudomonadati</taxon>
        <taxon>Verrucomicrobiota</taxon>
        <taxon>Opitutia</taxon>
        <taxon>Puniceicoccales</taxon>
        <taxon>Coraliomargaritaceae</taxon>
        <taxon>Coraliomargarita</taxon>
    </lineage>
</organism>
<dbReference type="AlphaFoldDB" id="D5EKA0"/>
<dbReference type="Gene3D" id="3.40.50.450">
    <property type="match status" value="1"/>
</dbReference>
<evidence type="ECO:0000259" key="3">
    <source>
        <dbReference type="Pfam" id="PF17782"/>
    </source>
</evidence>
<dbReference type="Pfam" id="PF17782">
    <property type="entry name" value="WHD_DprA"/>
    <property type="match status" value="1"/>
</dbReference>